<name>A0A336MNS8_CULSO</name>
<feature type="compositionally biased region" description="Polar residues" evidence="8">
    <location>
        <begin position="1450"/>
        <end position="1463"/>
    </location>
</feature>
<feature type="compositionally biased region" description="Basic and acidic residues" evidence="8">
    <location>
        <begin position="2171"/>
        <end position="2187"/>
    </location>
</feature>
<evidence type="ECO:0000259" key="9">
    <source>
        <dbReference type="PROSITE" id="PS50011"/>
    </source>
</evidence>
<feature type="compositionally biased region" description="Basic and acidic residues" evidence="8">
    <location>
        <begin position="1068"/>
        <end position="1079"/>
    </location>
</feature>
<feature type="region of interest" description="Disordered" evidence="8">
    <location>
        <begin position="1245"/>
        <end position="1321"/>
    </location>
</feature>
<feature type="compositionally biased region" description="Low complexity" evidence="8">
    <location>
        <begin position="817"/>
        <end position="829"/>
    </location>
</feature>
<dbReference type="FunFam" id="1.10.510.10:FF:000389">
    <property type="entry name" value="Uncharacterized protein, isoform E"/>
    <property type="match status" value="1"/>
</dbReference>
<protein>
    <submittedName>
        <fullName evidence="10">CSON004530 protein</fullName>
    </submittedName>
</protein>
<feature type="compositionally biased region" description="Basic and acidic residues" evidence="8">
    <location>
        <begin position="567"/>
        <end position="589"/>
    </location>
</feature>
<feature type="compositionally biased region" description="Polar residues" evidence="8">
    <location>
        <begin position="2014"/>
        <end position="2023"/>
    </location>
</feature>
<feature type="compositionally biased region" description="Low complexity" evidence="8">
    <location>
        <begin position="1263"/>
        <end position="1286"/>
    </location>
</feature>
<feature type="compositionally biased region" description="Polar residues" evidence="8">
    <location>
        <begin position="941"/>
        <end position="992"/>
    </location>
</feature>
<dbReference type="PANTHER" id="PTHR24346:SF93">
    <property type="entry name" value="NUAK FAMILY SNF1-LIKE KINASE 1"/>
    <property type="match status" value="1"/>
</dbReference>
<proteinExistence type="predicted"/>
<dbReference type="Pfam" id="PF00069">
    <property type="entry name" value="Pkinase"/>
    <property type="match status" value="1"/>
</dbReference>
<feature type="compositionally biased region" description="Polar residues" evidence="8">
    <location>
        <begin position="2137"/>
        <end position="2150"/>
    </location>
</feature>
<organism evidence="10">
    <name type="scientific">Culicoides sonorensis</name>
    <name type="common">Biting midge</name>
    <dbReference type="NCBI Taxonomy" id="179676"/>
    <lineage>
        <taxon>Eukaryota</taxon>
        <taxon>Metazoa</taxon>
        <taxon>Ecdysozoa</taxon>
        <taxon>Arthropoda</taxon>
        <taxon>Hexapoda</taxon>
        <taxon>Insecta</taxon>
        <taxon>Pterygota</taxon>
        <taxon>Neoptera</taxon>
        <taxon>Endopterygota</taxon>
        <taxon>Diptera</taxon>
        <taxon>Nematocera</taxon>
        <taxon>Chironomoidea</taxon>
        <taxon>Ceratopogonidae</taxon>
        <taxon>Ceratopogoninae</taxon>
        <taxon>Culicoides</taxon>
        <taxon>Monoculicoides</taxon>
    </lineage>
</organism>
<feature type="compositionally biased region" description="Low complexity" evidence="8">
    <location>
        <begin position="1022"/>
        <end position="1036"/>
    </location>
</feature>
<keyword evidence="7" id="KW-0175">Coiled coil</keyword>
<feature type="compositionally biased region" description="Basic and acidic residues" evidence="8">
    <location>
        <begin position="756"/>
        <end position="767"/>
    </location>
</feature>
<feature type="region of interest" description="Disordered" evidence="8">
    <location>
        <begin position="628"/>
        <end position="849"/>
    </location>
</feature>
<dbReference type="PROSITE" id="PS00107">
    <property type="entry name" value="PROTEIN_KINASE_ATP"/>
    <property type="match status" value="1"/>
</dbReference>
<dbReference type="InterPro" id="IPR008271">
    <property type="entry name" value="Ser/Thr_kinase_AS"/>
</dbReference>
<feature type="compositionally biased region" description="Polar residues" evidence="8">
    <location>
        <begin position="1397"/>
        <end position="1409"/>
    </location>
</feature>
<feature type="compositionally biased region" description="Basic residues" evidence="8">
    <location>
        <begin position="1080"/>
        <end position="1092"/>
    </location>
</feature>
<feature type="compositionally biased region" description="Polar residues" evidence="8">
    <location>
        <begin position="726"/>
        <end position="739"/>
    </location>
</feature>
<feature type="compositionally biased region" description="Polar residues" evidence="8">
    <location>
        <begin position="2472"/>
        <end position="2492"/>
    </location>
</feature>
<feature type="region of interest" description="Disordered" evidence="8">
    <location>
        <begin position="1009"/>
        <end position="1112"/>
    </location>
</feature>
<keyword evidence="5 6" id="KW-0067">ATP-binding</keyword>
<dbReference type="VEuPathDB" id="VectorBase:CSON004530"/>
<evidence type="ECO:0000256" key="3">
    <source>
        <dbReference type="ARBA" id="ARBA00022741"/>
    </source>
</evidence>
<dbReference type="GO" id="GO:0005737">
    <property type="term" value="C:cytoplasm"/>
    <property type="evidence" value="ECO:0007669"/>
    <property type="project" value="TreeGrafter"/>
</dbReference>
<dbReference type="FunFam" id="3.30.200.20:FF:000315">
    <property type="entry name" value="Calcium-dependent protein kinase 3"/>
    <property type="match status" value="1"/>
</dbReference>
<feature type="compositionally biased region" description="Low complexity" evidence="8">
    <location>
        <begin position="740"/>
        <end position="751"/>
    </location>
</feature>
<evidence type="ECO:0000256" key="4">
    <source>
        <dbReference type="ARBA" id="ARBA00022777"/>
    </source>
</evidence>
<dbReference type="PROSITE" id="PS50011">
    <property type="entry name" value="PROTEIN_KINASE_DOM"/>
    <property type="match status" value="1"/>
</dbReference>
<dbReference type="GO" id="GO:0005524">
    <property type="term" value="F:ATP binding"/>
    <property type="evidence" value="ECO:0007669"/>
    <property type="project" value="UniProtKB-UniRule"/>
</dbReference>
<dbReference type="OMA" id="RTQHEQD"/>
<feature type="region of interest" description="Disordered" evidence="8">
    <location>
        <begin position="2463"/>
        <end position="2492"/>
    </location>
</feature>
<dbReference type="GO" id="GO:0000226">
    <property type="term" value="P:microtubule cytoskeleton organization"/>
    <property type="evidence" value="ECO:0007669"/>
    <property type="project" value="TreeGrafter"/>
</dbReference>
<dbReference type="Gene3D" id="1.10.510.10">
    <property type="entry name" value="Transferase(Phosphotransferase) domain 1"/>
    <property type="match status" value="1"/>
</dbReference>
<dbReference type="SMART" id="SM00220">
    <property type="entry name" value="S_TKc"/>
    <property type="match status" value="1"/>
</dbReference>
<feature type="compositionally biased region" description="Basic and acidic residues" evidence="8">
    <location>
        <begin position="1916"/>
        <end position="1925"/>
    </location>
</feature>
<feature type="region of interest" description="Disordered" evidence="8">
    <location>
        <begin position="2093"/>
        <end position="2155"/>
    </location>
</feature>
<feature type="compositionally biased region" description="Polar residues" evidence="8">
    <location>
        <begin position="2100"/>
        <end position="2113"/>
    </location>
</feature>
<evidence type="ECO:0000256" key="5">
    <source>
        <dbReference type="ARBA" id="ARBA00022840"/>
    </source>
</evidence>
<reference evidence="10" key="1">
    <citation type="submission" date="2018-07" db="EMBL/GenBank/DDBJ databases">
        <authorList>
            <person name="Quirk P.G."/>
            <person name="Krulwich T.A."/>
        </authorList>
    </citation>
    <scope>NUCLEOTIDE SEQUENCE</scope>
</reference>
<keyword evidence="3 6" id="KW-0547">Nucleotide-binding</keyword>
<evidence type="ECO:0000256" key="2">
    <source>
        <dbReference type="ARBA" id="ARBA00022679"/>
    </source>
</evidence>
<dbReference type="InterPro" id="IPR011009">
    <property type="entry name" value="Kinase-like_dom_sf"/>
</dbReference>
<keyword evidence="2" id="KW-0808">Transferase</keyword>
<feature type="region of interest" description="Disordered" evidence="8">
    <location>
        <begin position="1704"/>
        <end position="1741"/>
    </location>
</feature>
<feature type="region of interest" description="Disordered" evidence="8">
    <location>
        <begin position="487"/>
        <end position="589"/>
    </location>
</feature>
<feature type="compositionally biased region" description="Polar residues" evidence="8">
    <location>
        <begin position="796"/>
        <end position="806"/>
    </location>
</feature>
<sequence length="2492" mass="277821">MVIGDATSSQQQQPPCSQVQPQFAGATIDNIMHGIENTGTVKMNNHRKKLRQRFDIIKKLGQGTYGKVQLGINKETGQEVAIKTIKKSKIETEADLIRIRREVQIMSSVQHPNIIHIYEVFENREKMVLVMEFAAGGELYDYLSERKVLAEEEARRIFRQVSTAIYYCHKHKICHRDLKLENILLDEHGNAKIADFGLSNVFDEQRLLATFCGSPLYASPEIVKGTPYLGPEVDCWSLGVLLYTLVYGAMPFDGANFKRLVKQISMGDYFEPKKPSRASPLIREMLTVCPKRRANIESICNHWWVNETYNESCLTLAEELANQTPVRLDVLLSLAPPSVTADQLVVSAMEPEQSTAGDRLQKSHSVGSVIDIGGTEAERRIIDMVQHGGEAALMPSPTRTITPQESPAQPKRKLEPTMSVENATGAARKKDKPAEAPIPETMDVEQSPKESPIVEQKPSEPEKGPTQEEISKDLVKINSMCDELLNASVSKPVEKQEKEKVPQISKKESTPKVEEKKESPAPKADAPTIEKKTVRKTFNKGKTVDLSGTIDKATDATKDSTSSNKKATVERKNSLPDESAIKAGDRRKSRILETAEKFQSMNNQNNEKYKKFVIPGVSVGSFKKEFERKASITASTVGPMERKQRNSESSSRQNSQEDPVVNQETPVEDNIQPVVSTNKAQSVKESDSKSSVGSFSLEDARKSMENSIALLKKERSDSEKELIAAKQQSVPVQQESVNNGSSATTTTKSSGSGDGLSERERKLKNAREIISNAIPRLGGGSSTSAIRRPPMPFGSNGRTPSGNLATGYSKPVRLGDNSTNSSANSTPTTQLEHPPSYNSSKAGIDDGNTKTSRAEITLKSATLPRRKPAKTEISLDVKTKQVDPVSNTMRFNSEITSPVQNIQTAPIRDSAPTFTASVVLQNRSSSVDPQKEHVVPIQKPPSYQRQISGGSNYQNTGSVLSRQSTNESNDSDTTISQTLNTSASASSTQQPIKKSPREFIIPIAVEGGGVVTPRVGDGLEQSESTATTNSASSFASKRLGRPRKLGSLFNDDDDPLSSFQNLKRHTSLGRESDTEEPRFHTMHRLRSSRPSKRPSTAAQEPNDSGSSGDEDDEDAFEILTAENLFSTLLSRVKALTQRVNANNDFTTSFPSSRLFDNMRQTRSPFWNNEPFGRLKIPTNITITTHANNNKSNISIQLPSQVKYTYSTETVTETKKRTRLNNTSGGHPWRSTLSRDFQNDIDQMFSRSGATTLPRGTKIKSKSKISSGTKSNSVKSNSNNHQNNTNSCDYSNCNGNGMSHDADENTNPDDNNNPQDIFSDPDEILDLGDLDLSRLRLSKKDLETLSSITPTLSKKVQDQLLAQLPPTQAKKLSRTLSMLNNNTESGSSEPKVYRRTHSTASYDRNANPTKTDSRSDRDSITPTNDIPPPVTYTQPVYRRSVSRTRYETPDTIITSRESRASSVSRDIISPPSDYANKSFKYPYTASKSHGKYSPYSSESSSYEYERSRNSEFEKSISPPSYYESTRNSCLSPTKEYYGRPPSGCFSPPPISAENTLRRRNSQRRISRFLRPDFFDTPKEESAFVREKKEREKETQRVLREIRERSRDRGLDAINTNGYQKQRDRESTPKIEEKLKETVTHPNEKEHLRHLLNSVDSNIENLENQIRRRRSVSRETCPLFEGGENNPIKLTDRILDDLHNYTMIHKQKIKGSSEERSLDNQRESMSRESSAPKQVVNVEEETTKVVVKKSKSKLKDENHHSNEVLQIVEDSEKIKTANNNKKESKLVRPKSYPSKEPQAIKVKKQKSSDEILDSRIIDPCVNGTKKDSIVHDCVATVSLPRPKSFSNTKMTPPKEILKQASVAKIDDVSVTQKIVVKKKVKKEPVETENGISSENLKPVKKVKVVKKSTKSETSSKSTSEEKNIVIEPRTEREATPIATMATSVLLQKDGNREKSPEKKSNKGFLNSIQQKFEKFRENTKANRVAKKAAVKTDNSPITVPQPDVVTVINEEIRPSKSSSNMISNGKESKMSKAECKSKIDSMIRNLRERSVPRECGTLTESGLIKRAVSVEEMPDTFNKASVNRVLGLFKKIEKDTKGPKATKSTSYISSMGQSSSKERPKSFVSKIKKPSSSSNSESLVETSTDSSNNVNNGKVPIKYTCPDCEQEAATISKRHETETLTTEERERRANNRKGLVLDFTKVKPLSNHPTKGYQNDQVLQTPSYENIANFSTDNLRSPGHSSNNEQDTCYDDWSSTCSDDVSSHPIISSSPSLSRLARYSNYIGSTSFSNDDPNPENVLDRIRRRSFFPRFNEKKPRRVSTIVGPAARDYYRERETSIAPRSTSKTRTQPEYTKSHTTNLLPDHRTNRYSTIDTRSPRKYYETELNGSVKVRNSTAIPYSGTSSLTSTSYGAPSKNRISYSNGILPGTVSAAIDSYATLGRKGRPYEHRTVSLLDSTLSRRETEMGLERDDVLRSSTRSARQPSIPRSPTINDA</sequence>
<feature type="region of interest" description="Disordered" evidence="8">
    <location>
        <begin position="1378"/>
        <end position="1477"/>
    </location>
</feature>
<dbReference type="GO" id="GO:0050321">
    <property type="term" value="F:tau-protein kinase activity"/>
    <property type="evidence" value="ECO:0007669"/>
    <property type="project" value="TreeGrafter"/>
</dbReference>
<gene>
    <name evidence="10" type="primary">CSON004530</name>
</gene>
<feature type="region of interest" description="Disordered" evidence="8">
    <location>
        <begin position="923"/>
        <end position="995"/>
    </location>
</feature>
<feature type="compositionally biased region" description="Polar residues" evidence="8">
    <location>
        <begin position="1378"/>
        <end position="1387"/>
    </location>
</feature>
<feature type="compositionally biased region" description="Basic and acidic residues" evidence="8">
    <location>
        <begin position="1773"/>
        <end position="1784"/>
    </location>
</feature>
<feature type="compositionally biased region" description="Basic and acidic residues" evidence="8">
    <location>
        <begin position="711"/>
        <end position="723"/>
    </location>
</feature>
<keyword evidence="1" id="KW-0723">Serine/threonine-protein kinase</keyword>
<feature type="compositionally biased region" description="Basic and acidic residues" evidence="8">
    <location>
        <begin position="457"/>
        <end position="475"/>
    </location>
</feature>
<feature type="compositionally biased region" description="Polar residues" evidence="8">
    <location>
        <begin position="397"/>
        <end position="407"/>
    </location>
</feature>
<evidence type="ECO:0000313" key="10">
    <source>
        <dbReference type="EMBL" id="SSX32124.1"/>
    </source>
</evidence>
<feature type="region of interest" description="Disordered" evidence="8">
    <location>
        <begin position="2334"/>
        <end position="2368"/>
    </location>
</feature>
<keyword evidence="4" id="KW-0418">Kinase</keyword>
<dbReference type="PANTHER" id="PTHR24346">
    <property type="entry name" value="MAP/MICROTUBULE AFFINITY-REGULATING KINASE"/>
    <property type="match status" value="1"/>
</dbReference>
<dbReference type="EMBL" id="UFQT01001903">
    <property type="protein sequence ID" value="SSX32124.1"/>
    <property type="molecule type" value="Genomic_DNA"/>
</dbReference>
<feature type="region of interest" description="Disordered" evidence="8">
    <location>
        <begin position="390"/>
        <end position="475"/>
    </location>
</feature>
<dbReference type="GO" id="GO:0035556">
    <property type="term" value="P:intracellular signal transduction"/>
    <property type="evidence" value="ECO:0007669"/>
    <property type="project" value="TreeGrafter"/>
</dbReference>
<feature type="compositionally biased region" description="Polar residues" evidence="8">
    <location>
        <begin position="2337"/>
        <end position="2358"/>
    </location>
</feature>
<feature type="compositionally biased region" description="Low complexity" evidence="8">
    <location>
        <begin position="647"/>
        <end position="657"/>
    </location>
</feature>
<feature type="compositionally biased region" description="Basic and acidic residues" evidence="8">
    <location>
        <begin position="2024"/>
        <end position="2033"/>
    </location>
</feature>
<dbReference type="SUPFAM" id="SSF56112">
    <property type="entry name" value="Protein kinase-like (PK-like)"/>
    <property type="match status" value="1"/>
</dbReference>
<evidence type="ECO:0000256" key="1">
    <source>
        <dbReference type="ARBA" id="ARBA00022527"/>
    </source>
</evidence>
<feature type="compositionally biased region" description="Basic and acidic residues" evidence="8">
    <location>
        <begin position="1709"/>
        <end position="1724"/>
    </location>
</feature>
<dbReference type="InterPro" id="IPR017441">
    <property type="entry name" value="Protein_kinase_ATP_BS"/>
</dbReference>
<feature type="domain" description="Protein kinase" evidence="9">
    <location>
        <begin position="54"/>
        <end position="305"/>
    </location>
</feature>
<dbReference type="PROSITE" id="PS00108">
    <property type="entry name" value="PROTEIN_KINASE_ST"/>
    <property type="match status" value="1"/>
</dbReference>
<feature type="binding site" evidence="6">
    <location>
        <position position="87"/>
    </location>
    <ligand>
        <name>ATP</name>
        <dbReference type="ChEBI" id="CHEBI:30616"/>
    </ligand>
</feature>
<feature type="compositionally biased region" description="Polar residues" evidence="8">
    <location>
        <begin position="1287"/>
        <end position="1296"/>
    </location>
</feature>
<feature type="region of interest" description="Disordered" evidence="8">
    <location>
        <begin position="1773"/>
        <end position="1796"/>
    </location>
</feature>
<dbReference type="InterPro" id="IPR000719">
    <property type="entry name" value="Prot_kinase_dom"/>
</dbReference>
<dbReference type="CDD" id="cd14073">
    <property type="entry name" value="STKc_NUAK"/>
    <property type="match status" value="1"/>
</dbReference>
<feature type="compositionally biased region" description="Basic and acidic residues" evidence="8">
    <location>
        <begin position="492"/>
        <end position="520"/>
    </location>
</feature>
<evidence type="ECO:0000256" key="8">
    <source>
        <dbReference type="SAM" id="MobiDB-lite"/>
    </source>
</evidence>
<feature type="coiled-coil region" evidence="7">
    <location>
        <begin position="1643"/>
        <end position="1670"/>
    </location>
</feature>
<feature type="region of interest" description="Disordered" evidence="8">
    <location>
        <begin position="2014"/>
        <end position="2033"/>
    </location>
</feature>
<accession>A0A336MNS8</accession>
<evidence type="ECO:0000256" key="7">
    <source>
        <dbReference type="SAM" id="Coils"/>
    </source>
</evidence>
<feature type="region of interest" description="Disordered" evidence="8">
    <location>
        <begin position="1901"/>
        <end position="1925"/>
    </location>
</feature>
<feature type="compositionally biased region" description="Low complexity" evidence="8">
    <location>
        <begin position="2120"/>
        <end position="2136"/>
    </location>
</feature>
<feature type="region of interest" description="Disordered" evidence="8">
    <location>
        <begin position="2168"/>
        <end position="2191"/>
    </location>
</feature>
<evidence type="ECO:0000256" key="6">
    <source>
        <dbReference type="PROSITE-ProRule" id="PRU10141"/>
    </source>
</evidence>